<dbReference type="WBParaSite" id="EVEC_0000713501-mRNA-1">
    <property type="protein sequence ID" value="EVEC_0000713501-mRNA-1"/>
    <property type="gene ID" value="EVEC_0000713501"/>
</dbReference>
<proteinExistence type="predicted"/>
<evidence type="ECO:0000313" key="3">
    <source>
        <dbReference type="WBParaSite" id="EVEC_0000713501-mRNA-1"/>
    </source>
</evidence>
<dbReference type="Proteomes" id="UP000274131">
    <property type="component" value="Unassembled WGS sequence"/>
</dbReference>
<reference evidence="3" key="1">
    <citation type="submission" date="2017-02" db="UniProtKB">
        <authorList>
            <consortium name="WormBaseParasite"/>
        </authorList>
    </citation>
    <scope>IDENTIFICATION</scope>
</reference>
<protein>
    <submittedName>
        <fullName evidence="3">Sporulation protein YhbH</fullName>
    </submittedName>
</protein>
<evidence type="ECO:0000313" key="2">
    <source>
        <dbReference type="Proteomes" id="UP000274131"/>
    </source>
</evidence>
<reference evidence="1 2" key="2">
    <citation type="submission" date="2018-10" db="EMBL/GenBank/DDBJ databases">
        <authorList>
            <consortium name="Pathogen Informatics"/>
        </authorList>
    </citation>
    <scope>NUCLEOTIDE SEQUENCE [LARGE SCALE GENOMIC DNA]</scope>
</reference>
<dbReference type="AlphaFoldDB" id="A0A0N4V9L7"/>
<sequence length="71" mass="8386">MYGNPMLGNAGKSDAQSDHFRIRKTIDRLDSRLKEYLTTVDESARIPRKRTESEKLIKELKHDKRHFEDVI</sequence>
<name>A0A0N4V9L7_ENTVE</name>
<dbReference type="EMBL" id="UXUI01008598">
    <property type="protein sequence ID" value="VDD91905.1"/>
    <property type="molecule type" value="Genomic_DNA"/>
</dbReference>
<gene>
    <name evidence="1" type="ORF">EVEC_LOCUS6656</name>
</gene>
<keyword evidence="2" id="KW-1185">Reference proteome</keyword>
<organism evidence="3">
    <name type="scientific">Enterobius vermicularis</name>
    <name type="common">Human pinworm</name>
    <dbReference type="NCBI Taxonomy" id="51028"/>
    <lineage>
        <taxon>Eukaryota</taxon>
        <taxon>Metazoa</taxon>
        <taxon>Ecdysozoa</taxon>
        <taxon>Nematoda</taxon>
        <taxon>Chromadorea</taxon>
        <taxon>Rhabditida</taxon>
        <taxon>Spirurina</taxon>
        <taxon>Oxyuridomorpha</taxon>
        <taxon>Oxyuroidea</taxon>
        <taxon>Oxyuridae</taxon>
        <taxon>Enterobius</taxon>
    </lineage>
</organism>
<evidence type="ECO:0000313" key="1">
    <source>
        <dbReference type="EMBL" id="VDD91905.1"/>
    </source>
</evidence>
<accession>A0A0N4V9L7</accession>